<dbReference type="Pfam" id="PF00300">
    <property type="entry name" value="His_Phos_1"/>
    <property type="match status" value="1"/>
</dbReference>
<reference evidence="1 2" key="1">
    <citation type="journal article" date="2015" name="Int. J. Syst. Evol. Microbiol.">
        <title>Aestuariivita atlantica sp. nov., isolated from deep sea sediment of the Atlantic Ocean.</title>
        <authorList>
            <person name="Li G."/>
            <person name="Lai Q."/>
            <person name="Du Y."/>
            <person name="Liu X."/>
            <person name="Sun F."/>
            <person name="Shao Z."/>
        </authorList>
    </citation>
    <scope>NUCLEOTIDE SEQUENCE [LARGE SCALE GENOMIC DNA]</scope>
    <source>
        <strain evidence="1 2">22II-S11-z3</strain>
    </source>
</reference>
<dbReference type="PATRIC" id="fig|1317121.7.peg.1926"/>
<protein>
    <submittedName>
        <fullName evidence="1">Phosphoglycerate mutase</fullName>
    </submittedName>
</protein>
<dbReference type="STRING" id="1317121.ATO11_06625"/>
<name>A0A0L1JRE5_9RHOB</name>
<evidence type="ECO:0000313" key="2">
    <source>
        <dbReference type="Proteomes" id="UP000036938"/>
    </source>
</evidence>
<dbReference type="RefSeq" id="WP_050530074.1">
    <property type="nucleotide sequence ID" value="NZ_AQQZ01000003.1"/>
</dbReference>
<dbReference type="InterPro" id="IPR029033">
    <property type="entry name" value="His_PPase_superfam"/>
</dbReference>
<accession>A0A0L1JRE5</accession>
<sequence>MARLIVATHPEVVVDPAIPVTDWRLSDAGRARAEALARSDLLRSVGAIWSSTERKARETAAILAAPRGLAVQTDARLGENDRSATGYLPPSRFEAAADAFFAKPERSFRGWETAQAAQERIVTAVRAIVAGHAALDLAIVTHGAVGTLLWCHLRDARIDRAFDQPGQGHLWCADLEGLFPDTGWRPFP</sequence>
<evidence type="ECO:0000313" key="1">
    <source>
        <dbReference type="EMBL" id="KNG93943.1"/>
    </source>
</evidence>
<dbReference type="InterPro" id="IPR013078">
    <property type="entry name" value="His_Pase_superF_clade-1"/>
</dbReference>
<dbReference type="CDD" id="cd07067">
    <property type="entry name" value="HP_PGM_like"/>
    <property type="match status" value="1"/>
</dbReference>
<organism evidence="1 2">
    <name type="scientific">Pseudaestuariivita atlantica</name>
    <dbReference type="NCBI Taxonomy" id="1317121"/>
    <lineage>
        <taxon>Bacteria</taxon>
        <taxon>Pseudomonadati</taxon>
        <taxon>Pseudomonadota</taxon>
        <taxon>Alphaproteobacteria</taxon>
        <taxon>Rhodobacterales</taxon>
        <taxon>Paracoccaceae</taxon>
        <taxon>Pseudaestuariivita</taxon>
    </lineage>
</organism>
<proteinExistence type="predicted"/>
<keyword evidence="2" id="KW-1185">Reference proteome</keyword>
<dbReference type="OrthoDB" id="34197at2"/>
<dbReference type="EMBL" id="AQQZ01000003">
    <property type="protein sequence ID" value="KNG93943.1"/>
    <property type="molecule type" value="Genomic_DNA"/>
</dbReference>
<dbReference type="AlphaFoldDB" id="A0A0L1JRE5"/>
<gene>
    <name evidence="1" type="ORF">ATO11_06625</name>
</gene>
<dbReference type="Gene3D" id="3.40.50.1240">
    <property type="entry name" value="Phosphoglycerate mutase-like"/>
    <property type="match status" value="1"/>
</dbReference>
<dbReference type="Proteomes" id="UP000036938">
    <property type="component" value="Unassembled WGS sequence"/>
</dbReference>
<dbReference type="SUPFAM" id="SSF53254">
    <property type="entry name" value="Phosphoglycerate mutase-like"/>
    <property type="match status" value="1"/>
</dbReference>
<comment type="caution">
    <text evidence="1">The sequence shown here is derived from an EMBL/GenBank/DDBJ whole genome shotgun (WGS) entry which is preliminary data.</text>
</comment>